<dbReference type="PANTHER" id="PTHR13457:SF1">
    <property type="entry name" value="HEAT REPEAT-CONTAINING PROTEIN 1"/>
    <property type="match status" value="1"/>
</dbReference>
<dbReference type="InterPro" id="IPR012954">
    <property type="entry name" value="BP28_C_dom"/>
</dbReference>
<dbReference type="OMA" id="CLHKTFL"/>
<comment type="similarity">
    <text evidence="2 7">Belongs to the HEATR1/UTP10 family.</text>
</comment>
<evidence type="ECO:0000256" key="3">
    <source>
        <dbReference type="ARBA" id="ARBA00022517"/>
    </source>
</evidence>
<keyword evidence="8" id="KW-0175">Coiled coil</keyword>
<name>A0A3Q3WSU5_MOLML</name>
<dbReference type="GO" id="GO:0030515">
    <property type="term" value="F:snoRNA binding"/>
    <property type="evidence" value="ECO:0007669"/>
    <property type="project" value="TreeGrafter"/>
</dbReference>
<evidence type="ECO:0000256" key="6">
    <source>
        <dbReference type="ARBA" id="ARBA00023274"/>
    </source>
</evidence>
<dbReference type="Proteomes" id="UP000261620">
    <property type="component" value="Unplaced"/>
</dbReference>
<evidence type="ECO:0000256" key="5">
    <source>
        <dbReference type="ARBA" id="ARBA00023242"/>
    </source>
</evidence>
<organism evidence="10 11">
    <name type="scientific">Mola mola</name>
    <name type="common">Ocean sunfish</name>
    <name type="synonym">Tetraodon mola</name>
    <dbReference type="NCBI Taxonomy" id="94237"/>
    <lineage>
        <taxon>Eukaryota</taxon>
        <taxon>Metazoa</taxon>
        <taxon>Chordata</taxon>
        <taxon>Craniata</taxon>
        <taxon>Vertebrata</taxon>
        <taxon>Euteleostomi</taxon>
        <taxon>Actinopterygii</taxon>
        <taxon>Neopterygii</taxon>
        <taxon>Teleostei</taxon>
        <taxon>Neoteleostei</taxon>
        <taxon>Acanthomorphata</taxon>
        <taxon>Eupercaria</taxon>
        <taxon>Tetraodontiformes</taxon>
        <taxon>Molidae</taxon>
        <taxon>Mola</taxon>
    </lineage>
</organism>
<keyword evidence="3 7" id="KW-0690">Ribosome biogenesis</keyword>
<sequence length="332" mass="37958">MGSKNKSFSKMLSARLTSLRSTLATKLPPRVLLPTLSRCYIRVSPILKEHISHMEKDQLSFHQSELTSFFLTALDFRAEHCQGDLEATAVMEGYIIDCLLAMVMKLSEVTFRPLFFKLFDWSKSHSNDRLLTFYRLADHIAERLKGLFVLFAGNLVKPFADLLRQTNSSKTSKPKCSLLLQYVLDCLRKIFLYDSHGFLSAERADALTGPLLDQLENTVGGAQVYQQRVTRHLIPCVGQFAVALADDTRWKTLNYQILLRSRHGDAKVRFSSLLVLMELASKLKENYMVLLPETVPFLAELMEDECEEVEQQVHKVVQEMENILGEPLQSYF</sequence>
<reference evidence="10" key="2">
    <citation type="submission" date="2025-09" db="UniProtKB">
        <authorList>
            <consortium name="Ensembl"/>
        </authorList>
    </citation>
    <scope>IDENTIFICATION</scope>
</reference>
<accession>A0A3Q3WSU5</accession>
<dbReference type="Gene3D" id="1.25.10.10">
    <property type="entry name" value="Leucine-rich Repeat Variant"/>
    <property type="match status" value="1"/>
</dbReference>
<keyword evidence="6 7" id="KW-0687">Ribonucleoprotein</keyword>
<keyword evidence="5 7" id="KW-0539">Nucleus</keyword>
<dbReference type="Pfam" id="PF08146">
    <property type="entry name" value="BP28CT"/>
    <property type="match status" value="1"/>
</dbReference>
<evidence type="ECO:0000256" key="8">
    <source>
        <dbReference type="SAM" id="Coils"/>
    </source>
</evidence>
<dbReference type="SMART" id="SM01036">
    <property type="entry name" value="BP28CT"/>
    <property type="match status" value="1"/>
</dbReference>
<protein>
    <recommendedName>
        <fullName evidence="7">HEAT repeat-containing protein 1</fullName>
    </recommendedName>
</protein>
<dbReference type="GO" id="GO:0000462">
    <property type="term" value="P:maturation of SSU-rRNA from tricistronic rRNA transcript (SSU-rRNA, 5.8S rRNA, LSU-rRNA)"/>
    <property type="evidence" value="ECO:0007669"/>
    <property type="project" value="TreeGrafter"/>
</dbReference>
<dbReference type="InterPro" id="IPR011989">
    <property type="entry name" value="ARM-like"/>
</dbReference>
<keyword evidence="4 7" id="KW-0698">rRNA processing</keyword>
<proteinExistence type="inferred from homology"/>
<feature type="coiled-coil region" evidence="8">
    <location>
        <begin position="299"/>
        <end position="326"/>
    </location>
</feature>
<feature type="domain" description="BP28 C-terminal" evidence="9">
    <location>
        <begin position="56"/>
        <end position="198"/>
    </location>
</feature>
<dbReference type="Ensembl" id="ENSMMOT00000012443.1">
    <property type="protein sequence ID" value="ENSMMOP00000012239.1"/>
    <property type="gene ID" value="ENSMMOG00000009407.1"/>
</dbReference>
<evidence type="ECO:0000313" key="11">
    <source>
        <dbReference type="Proteomes" id="UP000261620"/>
    </source>
</evidence>
<reference evidence="10" key="1">
    <citation type="submission" date="2025-08" db="UniProtKB">
        <authorList>
            <consortium name="Ensembl"/>
        </authorList>
    </citation>
    <scope>IDENTIFICATION</scope>
</reference>
<evidence type="ECO:0000313" key="10">
    <source>
        <dbReference type="Ensembl" id="ENSMMOP00000012239.1"/>
    </source>
</evidence>
<dbReference type="GO" id="GO:0034455">
    <property type="term" value="C:t-UTP complex"/>
    <property type="evidence" value="ECO:0007669"/>
    <property type="project" value="TreeGrafter"/>
</dbReference>
<dbReference type="GO" id="GO:0030686">
    <property type="term" value="C:90S preribosome"/>
    <property type="evidence" value="ECO:0007669"/>
    <property type="project" value="TreeGrafter"/>
</dbReference>
<dbReference type="STRING" id="94237.ENSMMOP00000012239"/>
<evidence type="ECO:0000256" key="2">
    <source>
        <dbReference type="ARBA" id="ARBA00010559"/>
    </source>
</evidence>
<evidence type="ECO:0000256" key="1">
    <source>
        <dbReference type="ARBA" id="ARBA00004604"/>
    </source>
</evidence>
<keyword evidence="11" id="KW-1185">Reference proteome</keyword>
<dbReference type="AlphaFoldDB" id="A0A3Q3WSU5"/>
<dbReference type="GO" id="GO:0032040">
    <property type="term" value="C:small-subunit processome"/>
    <property type="evidence" value="ECO:0007669"/>
    <property type="project" value="TreeGrafter"/>
</dbReference>
<evidence type="ECO:0000256" key="7">
    <source>
        <dbReference type="RuleBase" id="RU367065"/>
    </source>
</evidence>
<dbReference type="PANTHER" id="PTHR13457">
    <property type="entry name" value="BAP28"/>
    <property type="match status" value="1"/>
</dbReference>
<comment type="subcellular location">
    <subcellularLocation>
        <location evidence="1 7">Nucleus</location>
        <location evidence="1 7">Nucleolus</location>
    </subcellularLocation>
</comment>
<dbReference type="InterPro" id="IPR016024">
    <property type="entry name" value="ARM-type_fold"/>
</dbReference>
<evidence type="ECO:0000256" key="4">
    <source>
        <dbReference type="ARBA" id="ARBA00022552"/>
    </source>
</evidence>
<dbReference type="GO" id="GO:0045943">
    <property type="term" value="P:positive regulation of transcription by RNA polymerase I"/>
    <property type="evidence" value="ECO:0007669"/>
    <property type="project" value="TreeGrafter"/>
</dbReference>
<evidence type="ECO:0000259" key="9">
    <source>
        <dbReference type="SMART" id="SM01036"/>
    </source>
</evidence>
<comment type="function">
    <text evidence="7">Involved in nucleolar processing of pre-18S ribosomal RNA.</text>
</comment>
<dbReference type="InterPro" id="IPR040191">
    <property type="entry name" value="UTP10"/>
</dbReference>
<dbReference type="SUPFAM" id="SSF48371">
    <property type="entry name" value="ARM repeat"/>
    <property type="match status" value="1"/>
</dbReference>